<dbReference type="InterPro" id="IPR000515">
    <property type="entry name" value="MetI-like"/>
</dbReference>
<evidence type="ECO:0000256" key="4">
    <source>
        <dbReference type="ARBA" id="ARBA00022692"/>
    </source>
</evidence>
<keyword evidence="3" id="KW-1003">Cell membrane</keyword>
<keyword evidence="5 7" id="KW-1133">Transmembrane helix</keyword>
<dbReference type="GO" id="GO:0005886">
    <property type="term" value="C:plasma membrane"/>
    <property type="evidence" value="ECO:0007669"/>
    <property type="project" value="UniProtKB-SubCell"/>
</dbReference>
<name>A0A4R6VUZ4_9HYPH</name>
<feature type="transmembrane region" description="Helical" evidence="7">
    <location>
        <begin position="35"/>
        <end position="57"/>
    </location>
</feature>
<dbReference type="CDD" id="cd06261">
    <property type="entry name" value="TM_PBP2"/>
    <property type="match status" value="2"/>
</dbReference>
<dbReference type="GO" id="GO:0055085">
    <property type="term" value="P:transmembrane transport"/>
    <property type="evidence" value="ECO:0007669"/>
    <property type="project" value="InterPro"/>
</dbReference>
<proteinExistence type="predicted"/>
<comment type="subcellular location">
    <subcellularLocation>
        <location evidence="1">Cell membrane</location>
        <topology evidence="1">Multi-pass membrane protein</topology>
    </subcellularLocation>
</comment>
<sequence>MTSLPQSANKSKSINASPHKAAAHSPINWRFISGLAITFFVFATIFLVLFVIVNAAQNLPSNQSALSANIWHLLRMSTIQAALSVLFSLIVGIFTAVALYRLNFRGKNFAIALMSAGLVLPTIIVAFGLLAVWGRAGWLRTASKTLFDQDLNFSIFGLVGILMAHTLLNGSFAARLFYDRLASTPTTKLKLGRSLNLSPFARFIYVEWPTLKPAIPGLAATIFLMCFTSFALVLLLGGGPANATFEVAIFEAVKLDFDLNRAALLAASQLLFCLIIIVPAANWNTKSMMIGKPGTQNIWPAFGPSKWALTILLLVVAAYYLTPLFAIIQKAISPALLPYMAKEKFLNALQASLTIASVSASLTLVLATLLAVARAELKRAEKLGTARFPRLCRMILGAPIFAYMAMPAMVLGLGFFLITRHLALSTQSVGVWVLILANALLALPLASAALTPSFEKLANRYGKLSMSLNMSGWQRFRYIEWPLSRREAGYVFALGFTFSLGDVGVIALFGTDEFSTLPWLMYRALGSYRSNDAALVAAILLALVILSFWALPHLFRINRRA</sequence>
<feature type="transmembrane region" description="Helical" evidence="7">
    <location>
        <begin position="218"/>
        <end position="241"/>
    </location>
</feature>
<evidence type="ECO:0000256" key="1">
    <source>
        <dbReference type="ARBA" id="ARBA00004651"/>
    </source>
</evidence>
<feature type="transmembrane region" description="Helical" evidence="7">
    <location>
        <begin position="261"/>
        <end position="283"/>
    </location>
</feature>
<dbReference type="EMBL" id="SNYR01000001">
    <property type="protein sequence ID" value="TDQ67331.1"/>
    <property type="molecule type" value="Genomic_DNA"/>
</dbReference>
<protein>
    <submittedName>
        <fullName evidence="9">Thiamine transport system permease protein</fullName>
    </submittedName>
</protein>
<feature type="transmembrane region" description="Helical" evidence="7">
    <location>
        <begin position="430"/>
        <end position="450"/>
    </location>
</feature>
<keyword evidence="10" id="KW-1185">Reference proteome</keyword>
<feature type="transmembrane region" description="Helical" evidence="7">
    <location>
        <begin position="109"/>
        <end position="133"/>
    </location>
</feature>
<gene>
    <name evidence="9" type="ORF">ATL17_1342</name>
</gene>
<comment type="caution">
    <text evidence="9">The sequence shown here is derived from an EMBL/GenBank/DDBJ whole genome shotgun (WGS) entry which is preliminary data.</text>
</comment>
<feature type="transmembrane region" description="Helical" evidence="7">
    <location>
        <begin position="488"/>
        <end position="510"/>
    </location>
</feature>
<feature type="transmembrane region" description="Helical" evidence="7">
    <location>
        <begin position="307"/>
        <end position="328"/>
    </location>
</feature>
<evidence type="ECO:0000256" key="6">
    <source>
        <dbReference type="ARBA" id="ARBA00023136"/>
    </source>
</evidence>
<feature type="transmembrane region" description="Helical" evidence="7">
    <location>
        <begin position="153"/>
        <end position="178"/>
    </location>
</feature>
<dbReference type="Gene3D" id="1.10.3720.10">
    <property type="entry name" value="MetI-like"/>
    <property type="match status" value="2"/>
</dbReference>
<evidence type="ECO:0000313" key="9">
    <source>
        <dbReference type="EMBL" id="TDQ67331.1"/>
    </source>
</evidence>
<dbReference type="InterPro" id="IPR035906">
    <property type="entry name" value="MetI-like_sf"/>
</dbReference>
<evidence type="ECO:0000256" key="2">
    <source>
        <dbReference type="ARBA" id="ARBA00022448"/>
    </source>
</evidence>
<feature type="transmembrane region" description="Helical" evidence="7">
    <location>
        <begin position="530"/>
        <end position="551"/>
    </location>
</feature>
<dbReference type="AlphaFoldDB" id="A0A4R6VUZ4"/>
<accession>A0A4R6VUZ4</accession>
<feature type="transmembrane region" description="Helical" evidence="7">
    <location>
        <begin position="348"/>
        <end position="373"/>
    </location>
</feature>
<dbReference type="RefSeq" id="WP_166638915.1">
    <property type="nucleotide sequence ID" value="NZ_SNYR01000001.1"/>
</dbReference>
<evidence type="ECO:0000256" key="7">
    <source>
        <dbReference type="SAM" id="Phobius"/>
    </source>
</evidence>
<evidence type="ECO:0000313" key="10">
    <source>
        <dbReference type="Proteomes" id="UP000295391"/>
    </source>
</evidence>
<evidence type="ECO:0000259" key="8">
    <source>
        <dbReference type="PROSITE" id="PS50928"/>
    </source>
</evidence>
<feature type="transmembrane region" description="Helical" evidence="7">
    <location>
        <begin position="394"/>
        <end position="418"/>
    </location>
</feature>
<feature type="domain" description="ABC transmembrane type-1" evidence="8">
    <location>
        <begin position="74"/>
        <end position="282"/>
    </location>
</feature>
<dbReference type="Proteomes" id="UP000295391">
    <property type="component" value="Unassembled WGS sequence"/>
</dbReference>
<keyword evidence="6 7" id="KW-0472">Membrane</keyword>
<keyword evidence="2" id="KW-0813">Transport</keyword>
<feature type="domain" description="ABC transmembrane type-1" evidence="8">
    <location>
        <begin position="349"/>
        <end position="552"/>
    </location>
</feature>
<feature type="transmembrane region" description="Helical" evidence="7">
    <location>
        <begin position="77"/>
        <end position="102"/>
    </location>
</feature>
<dbReference type="PROSITE" id="PS50928">
    <property type="entry name" value="ABC_TM1"/>
    <property type="match status" value="2"/>
</dbReference>
<organism evidence="9 10">
    <name type="scientific">Maritalea mobilis</name>
    <dbReference type="NCBI Taxonomy" id="483324"/>
    <lineage>
        <taxon>Bacteria</taxon>
        <taxon>Pseudomonadati</taxon>
        <taxon>Pseudomonadota</taxon>
        <taxon>Alphaproteobacteria</taxon>
        <taxon>Hyphomicrobiales</taxon>
        <taxon>Devosiaceae</taxon>
        <taxon>Maritalea</taxon>
    </lineage>
</organism>
<reference evidence="9 10" key="1">
    <citation type="submission" date="2019-03" db="EMBL/GenBank/DDBJ databases">
        <title>Genomic Encyclopedia of Type Strains, Phase III (KMG-III): the genomes of soil and plant-associated and newly described type strains.</title>
        <authorList>
            <person name="Whitman W."/>
        </authorList>
    </citation>
    <scope>NUCLEOTIDE SEQUENCE [LARGE SCALE GENOMIC DNA]</scope>
    <source>
        <strain evidence="9 10">CGMCC 1.7002</strain>
    </source>
</reference>
<evidence type="ECO:0000256" key="3">
    <source>
        <dbReference type="ARBA" id="ARBA00022475"/>
    </source>
</evidence>
<evidence type="ECO:0000256" key="5">
    <source>
        <dbReference type="ARBA" id="ARBA00022989"/>
    </source>
</evidence>
<dbReference type="SUPFAM" id="SSF161098">
    <property type="entry name" value="MetI-like"/>
    <property type="match status" value="2"/>
</dbReference>
<dbReference type="PANTHER" id="PTHR30183">
    <property type="entry name" value="MOLYBDENUM TRANSPORT SYSTEM PERMEASE PROTEIN MODB"/>
    <property type="match status" value="1"/>
</dbReference>
<dbReference type="PANTHER" id="PTHR30183:SF9">
    <property type="entry name" value="THIAMINE TRANSPORT SYSTEM PERMEASE PROTEIN THIP"/>
    <property type="match status" value="1"/>
</dbReference>
<keyword evidence="4 7" id="KW-0812">Transmembrane</keyword>